<evidence type="ECO:0000256" key="1">
    <source>
        <dbReference type="SAM" id="MobiDB-lite"/>
    </source>
</evidence>
<reference evidence="2 3" key="1">
    <citation type="submission" date="2019-07" db="EMBL/GenBank/DDBJ databases">
        <title>Whole genome shotgun sequence of Deinococcus cellulosilyticus NBRC 106333.</title>
        <authorList>
            <person name="Hosoyama A."/>
            <person name="Uohara A."/>
            <person name="Ohji S."/>
            <person name="Ichikawa N."/>
        </authorList>
    </citation>
    <scope>NUCLEOTIDE SEQUENCE [LARGE SCALE GENOMIC DNA]</scope>
    <source>
        <strain evidence="2 3">NBRC 106333</strain>
    </source>
</reference>
<gene>
    <name evidence="2" type="ORF">DC3_10480</name>
</gene>
<accession>A0A511MXX1</accession>
<feature type="region of interest" description="Disordered" evidence="1">
    <location>
        <begin position="163"/>
        <end position="201"/>
    </location>
</feature>
<feature type="compositionally biased region" description="Polar residues" evidence="1">
    <location>
        <begin position="174"/>
        <end position="184"/>
    </location>
</feature>
<dbReference type="Gene3D" id="1.25.40.20">
    <property type="entry name" value="Ankyrin repeat-containing domain"/>
    <property type="match status" value="1"/>
</dbReference>
<dbReference type="SUPFAM" id="SSF48403">
    <property type="entry name" value="Ankyrin repeat"/>
    <property type="match status" value="1"/>
</dbReference>
<evidence type="ECO:0000313" key="2">
    <source>
        <dbReference type="EMBL" id="GEM45413.1"/>
    </source>
</evidence>
<organism evidence="2 3">
    <name type="scientific">Deinococcus cellulosilyticus (strain DSM 18568 / NBRC 106333 / KACC 11606 / 5516J-15)</name>
    <dbReference type="NCBI Taxonomy" id="1223518"/>
    <lineage>
        <taxon>Bacteria</taxon>
        <taxon>Thermotogati</taxon>
        <taxon>Deinococcota</taxon>
        <taxon>Deinococci</taxon>
        <taxon>Deinococcales</taxon>
        <taxon>Deinococcaceae</taxon>
        <taxon>Deinococcus</taxon>
    </lineage>
</organism>
<protein>
    <submittedName>
        <fullName evidence="2">Uncharacterized protein</fullName>
    </submittedName>
</protein>
<keyword evidence="3" id="KW-1185">Reference proteome</keyword>
<name>A0A511MXX1_DEIC1</name>
<dbReference type="InterPro" id="IPR036770">
    <property type="entry name" value="Ankyrin_rpt-contain_sf"/>
</dbReference>
<comment type="caution">
    <text evidence="2">The sequence shown here is derived from an EMBL/GenBank/DDBJ whole genome shotgun (WGS) entry which is preliminary data.</text>
</comment>
<proteinExistence type="predicted"/>
<sequence>MKRQQDLWTPILNSMTEDLIREFVMAAHGNAARVAELLSAHPELRGVRYVDFNETALEAASHMGRRDIAHLLLEAGEPLILPAALMLGDLEAARGLLDAKPELIHSAGAHGIPLMFHAAISGNPVLADLLWERGNRIGLGAAVHAAVAWDQPEFFGWLQDHEAPLDAPDHEGNTPLQAAQQRGQTDWVERLQGQSDVGPES</sequence>
<feature type="compositionally biased region" description="Basic and acidic residues" evidence="1">
    <location>
        <begin position="163"/>
        <end position="172"/>
    </location>
</feature>
<dbReference type="AlphaFoldDB" id="A0A511MXX1"/>
<evidence type="ECO:0000313" key="3">
    <source>
        <dbReference type="Proteomes" id="UP000321306"/>
    </source>
</evidence>
<dbReference type="EMBL" id="BJXB01000003">
    <property type="protein sequence ID" value="GEM45413.1"/>
    <property type="molecule type" value="Genomic_DNA"/>
</dbReference>
<dbReference type="Proteomes" id="UP000321306">
    <property type="component" value="Unassembled WGS sequence"/>
</dbReference>